<dbReference type="AlphaFoldDB" id="F6X1L2"/>
<dbReference type="OMA" id="FGVHAIM"/>
<comment type="subcellular location">
    <subcellularLocation>
        <location evidence="1">Membrane</location>
        <topology evidence="1">Multi-pass membrane protein</topology>
    </subcellularLocation>
</comment>
<dbReference type="Bgee" id="ENSOANG00000007823">
    <property type="expression patterns" value="Expressed in fibroblast and 8 other cell types or tissues"/>
</dbReference>
<dbReference type="GO" id="GO:0042761">
    <property type="term" value="P:very long-chain fatty acid biosynthetic process"/>
    <property type="evidence" value="ECO:0000318"/>
    <property type="project" value="GO_Central"/>
</dbReference>
<evidence type="ECO:0000256" key="4">
    <source>
        <dbReference type="ARBA" id="ARBA00022692"/>
    </source>
</evidence>
<sequence>MNGSGEALRLLQAYDFEHQLDLRPWIVDYWRTSFPMVVVYLLLIFMGQRVMKGRSGYNLRLPLMLWSLSLAIFSILGMVRTWGFMKAVLLWGGLKQSVCFSRFHNDPVIRFWSFLFAASKVIELGDTAFIVLRKQRLLFLHWFHHSTVLIYTWYAYKDSVAGGGWFMTMNYGVHAFMYSYYTARAAGLRILQMAGGMTVNGLNWFWLQDRNCYTSQDQLFWASSMYLAYLALFLHFFHQAYFRGRAGKTKGE</sequence>
<dbReference type="InterPro" id="IPR002076">
    <property type="entry name" value="ELO_fam"/>
</dbReference>
<evidence type="ECO:0000256" key="9">
    <source>
        <dbReference type="ARBA" id="ARBA00023160"/>
    </source>
</evidence>
<dbReference type="Ensembl" id="ENSOANT00000012468.2">
    <property type="protein sequence ID" value="ENSOANP00000012466.2"/>
    <property type="gene ID" value="ENSOANG00000007823.3"/>
</dbReference>
<dbReference type="PANTHER" id="PTHR11157:SF68">
    <property type="entry name" value="ELONGATION OF VERY LONG CHAIN FATTY ACIDS PROTEIN 3"/>
    <property type="match status" value="1"/>
</dbReference>
<dbReference type="GO" id="GO:0009922">
    <property type="term" value="F:fatty acid elongase activity"/>
    <property type="evidence" value="ECO:0000318"/>
    <property type="project" value="GO_Central"/>
</dbReference>
<evidence type="ECO:0000313" key="11">
    <source>
        <dbReference type="Ensembl" id="ENSOANP00000012466.2"/>
    </source>
</evidence>
<evidence type="ECO:0000256" key="7">
    <source>
        <dbReference type="ARBA" id="ARBA00023098"/>
    </source>
</evidence>
<feature type="transmembrane region" description="Helical" evidence="10">
    <location>
        <begin position="139"/>
        <end position="156"/>
    </location>
</feature>
<dbReference type="Proteomes" id="UP000002279">
    <property type="component" value="Unplaced"/>
</dbReference>
<dbReference type="InParanoid" id="F6X1L2"/>
<keyword evidence="12" id="KW-1185">Reference proteome</keyword>
<comment type="similarity">
    <text evidence="10">Belongs to the ELO family.</text>
</comment>
<evidence type="ECO:0000256" key="6">
    <source>
        <dbReference type="ARBA" id="ARBA00022989"/>
    </source>
</evidence>
<reference evidence="11" key="2">
    <citation type="submission" date="2025-09" db="UniProtKB">
        <authorList>
            <consortium name="Ensembl"/>
        </authorList>
    </citation>
    <scope>IDENTIFICATION</scope>
    <source>
        <strain evidence="11">Glennie</strain>
    </source>
</reference>
<name>F6X1L2_ORNAN</name>
<keyword evidence="6 10" id="KW-1133">Transmembrane helix</keyword>
<dbReference type="GO" id="GO:0019367">
    <property type="term" value="P:fatty acid elongation, saturated fatty acid"/>
    <property type="evidence" value="ECO:0000318"/>
    <property type="project" value="GO_Central"/>
</dbReference>
<dbReference type="InterPro" id="IPR030457">
    <property type="entry name" value="ELO_CS"/>
</dbReference>
<dbReference type="PANTHER" id="PTHR11157">
    <property type="entry name" value="FATTY ACID ACYL TRANSFERASE-RELATED"/>
    <property type="match status" value="1"/>
</dbReference>
<dbReference type="GO" id="GO:0034626">
    <property type="term" value="P:fatty acid elongation, polyunsaturated fatty acid"/>
    <property type="evidence" value="ECO:0000318"/>
    <property type="project" value="GO_Central"/>
</dbReference>
<protein>
    <recommendedName>
        <fullName evidence="10">Elongation of very long chain fatty acids protein</fullName>
        <ecNumber evidence="10">2.3.1.199</ecNumber>
    </recommendedName>
    <alternativeName>
        <fullName evidence="10">Very-long-chain 3-oxoacyl-CoA synthase</fullName>
    </alternativeName>
</protein>
<accession>F6X1L2</accession>
<dbReference type="GO" id="GO:0005789">
    <property type="term" value="C:endoplasmic reticulum membrane"/>
    <property type="evidence" value="ECO:0000318"/>
    <property type="project" value="GO_Central"/>
</dbReference>
<keyword evidence="4 10" id="KW-0812">Transmembrane</keyword>
<reference evidence="11" key="1">
    <citation type="submission" date="2025-08" db="UniProtKB">
        <authorList>
            <consortium name="Ensembl"/>
        </authorList>
    </citation>
    <scope>IDENTIFICATION</scope>
    <source>
        <strain evidence="11">Glennie</strain>
    </source>
</reference>
<dbReference type="GO" id="GO:0034625">
    <property type="term" value="P:fatty acid elongation, monounsaturated fatty acid"/>
    <property type="evidence" value="ECO:0000318"/>
    <property type="project" value="GO_Central"/>
</dbReference>
<dbReference type="GO" id="GO:0030148">
    <property type="term" value="P:sphingolipid biosynthetic process"/>
    <property type="evidence" value="ECO:0000318"/>
    <property type="project" value="GO_Central"/>
</dbReference>
<feature type="transmembrane region" description="Helical" evidence="10">
    <location>
        <begin position="188"/>
        <end position="207"/>
    </location>
</feature>
<dbReference type="Pfam" id="PF01151">
    <property type="entry name" value="ELO"/>
    <property type="match status" value="1"/>
</dbReference>
<keyword evidence="5 10" id="KW-0276">Fatty acid metabolism</keyword>
<proteinExistence type="inferred from homology"/>
<keyword evidence="9 10" id="KW-0275">Fatty acid biosynthesis</keyword>
<feature type="transmembrane region" description="Helical" evidence="10">
    <location>
        <begin position="219"/>
        <end position="237"/>
    </location>
</feature>
<dbReference type="GeneTree" id="ENSGT01050000244965"/>
<keyword evidence="3 10" id="KW-0808">Transferase</keyword>
<dbReference type="FunCoup" id="F6X1L2">
    <property type="interactions" value="315"/>
</dbReference>
<dbReference type="EC" id="2.3.1.199" evidence="10"/>
<evidence type="ECO:0000256" key="5">
    <source>
        <dbReference type="ARBA" id="ARBA00022832"/>
    </source>
</evidence>
<evidence type="ECO:0000256" key="2">
    <source>
        <dbReference type="ARBA" id="ARBA00022516"/>
    </source>
</evidence>
<evidence type="ECO:0000313" key="12">
    <source>
        <dbReference type="Proteomes" id="UP000002279"/>
    </source>
</evidence>
<feature type="transmembrane region" description="Helical" evidence="10">
    <location>
        <begin position="111"/>
        <end position="132"/>
    </location>
</feature>
<organism evidence="11 12">
    <name type="scientific">Ornithorhynchus anatinus</name>
    <name type="common">Duckbill platypus</name>
    <dbReference type="NCBI Taxonomy" id="9258"/>
    <lineage>
        <taxon>Eukaryota</taxon>
        <taxon>Metazoa</taxon>
        <taxon>Chordata</taxon>
        <taxon>Craniata</taxon>
        <taxon>Vertebrata</taxon>
        <taxon>Euteleostomi</taxon>
        <taxon>Mammalia</taxon>
        <taxon>Monotremata</taxon>
        <taxon>Ornithorhynchidae</taxon>
        <taxon>Ornithorhynchus</taxon>
    </lineage>
</organism>
<keyword evidence="2 10" id="KW-0444">Lipid biosynthesis</keyword>
<evidence type="ECO:0000256" key="3">
    <source>
        <dbReference type="ARBA" id="ARBA00022679"/>
    </source>
</evidence>
<feature type="transmembrane region" description="Helical" evidence="10">
    <location>
        <begin position="29"/>
        <end position="47"/>
    </location>
</feature>
<dbReference type="PROSITE" id="PS01188">
    <property type="entry name" value="ELO"/>
    <property type="match status" value="1"/>
</dbReference>
<gene>
    <name evidence="11" type="primary">ELOVL3</name>
</gene>
<evidence type="ECO:0000256" key="8">
    <source>
        <dbReference type="ARBA" id="ARBA00023136"/>
    </source>
</evidence>
<keyword evidence="8 10" id="KW-0472">Membrane</keyword>
<evidence type="ECO:0000256" key="1">
    <source>
        <dbReference type="ARBA" id="ARBA00004141"/>
    </source>
</evidence>
<evidence type="ECO:0000256" key="10">
    <source>
        <dbReference type="RuleBase" id="RU361115"/>
    </source>
</evidence>
<feature type="transmembrane region" description="Helical" evidence="10">
    <location>
        <begin position="59"/>
        <end position="79"/>
    </location>
</feature>
<comment type="catalytic activity">
    <reaction evidence="10">
        <text>a very-long-chain acyl-CoA + malonyl-CoA + H(+) = a very-long-chain 3-oxoacyl-CoA + CO2 + CoA</text>
        <dbReference type="Rhea" id="RHEA:32727"/>
        <dbReference type="ChEBI" id="CHEBI:15378"/>
        <dbReference type="ChEBI" id="CHEBI:16526"/>
        <dbReference type="ChEBI" id="CHEBI:57287"/>
        <dbReference type="ChEBI" id="CHEBI:57384"/>
        <dbReference type="ChEBI" id="CHEBI:90725"/>
        <dbReference type="ChEBI" id="CHEBI:90736"/>
        <dbReference type="EC" id="2.3.1.199"/>
    </reaction>
</comment>
<keyword evidence="7 10" id="KW-0443">Lipid metabolism</keyword>